<accession>A0ABV2K122</accession>
<proteinExistence type="predicted"/>
<dbReference type="Proteomes" id="UP001549184">
    <property type="component" value="Unassembled WGS sequence"/>
</dbReference>
<organism evidence="2 3">
    <name type="scientific">Dyella japonica</name>
    <dbReference type="NCBI Taxonomy" id="231455"/>
    <lineage>
        <taxon>Bacteria</taxon>
        <taxon>Pseudomonadati</taxon>
        <taxon>Pseudomonadota</taxon>
        <taxon>Gammaproteobacteria</taxon>
        <taxon>Lysobacterales</taxon>
        <taxon>Rhodanobacteraceae</taxon>
        <taxon>Dyella</taxon>
    </lineage>
</organism>
<protein>
    <submittedName>
        <fullName evidence="2">Transposase</fullName>
    </submittedName>
</protein>
<evidence type="ECO:0000313" key="2">
    <source>
        <dbReference type="EMBL" id="MET3654779.1"/>
    </source>
</evidence>
<keyword evidence="3" id="KW-1185">Reference proteome</keyword>
<evidence type="ECO:0000259" key="1">
    <source>
        <dbReference type="Pfam" id="PF02371"/>
    </source>
</evidence>
<evidence type="ECO:0000313" key="3">
    <source>
        <dbReference type="Proteomes" id="UP001549184"/>
    </source>
</evidence>
<reference evidence="2 3" key="1">
    <citation type="submission" date="2024-06" db="EMBL/GenBank/DDBJ databases">
        <title>Sorghum-associated microbial communities from plants grown in Nebraska, USA.</title>
        <authorList>
            <person name="Schachtman D."/>
        </authorList>
    </citation>
    <scope>NUCLEOTIDE SEQUENCE [LARGE SCALE GENOMIC DNA]</scope>
    <source>
        <strain evidence="2 3">1073</strain>
    </source>
</reference>
<name>A0ABV2K122_9GAMM</name>
<gene>
    <name evidence="2" type="ORF">ABIC75_004527</name>
</gene>
<feature type="domain" description="Transposase IS116/IS110/IS902 C-terminal" evidence="1">
    <location>
        <begin position="2"/>
        <end position="68"/>
    </location>
</feature>
<sequence length="83" mass="8834">MVATALIVAVGDAKQCANSWQMAASLKLTPRLHSSGGMDRLLGISKRGDAYTHGLLIHGAHSALRTAPTKGDRLSQWPTRLAQ</sequence>
<dbReference type="Pfam" id="PF02371">
    <property type="entry name" value="Transposase_20"/>
    <property type="match status" value="1"/>
</dbReference>
<dbReference type="EMBL" id="JBEPMU010000009">
    <property type="protein sequence ID" value="MET3654779.1"/>
    <property type="molecule type" value="Genomic_DNA"/>
</dbReference>
<dbReference type="InterPro" id="IPR003346">
    <property type="entry name" value="Transposase_20"/>
</dbReference>
<comment type="caution">
    <text evidence="2">The sequence shown here is derived from an EMBL/GenBank/DDBJ whole genome shotgun (WGS) entry which is preliminary data.</text>
</comment>